<gene>
    <name evidence="2" type="ORF">BGZ95_006901</name>
</gene>
<sequence>MIAIPYLYHNPFRTLEIWRSKEHMRRCRGRLLLRTLLFAHNSSSSSGSSNAGAQLHRALELQLEQDNATSYTATEAAVSEPTDANINSNNSNDNSNAESISLPPRPDLLKFVRHINLVQSTFMKNIYSHKNDNVEGLYTSEALDYIYGPDFLSACPMSLMYRHCYMHRDPKTVNLLMFPFIVDREAIWALSQPIFDRLESMTIPLSDIKRYQGVVERLSKVQRIHVLIDMVFDCFNCGYGQALQSERRSKLQATGQLLLLVKEHIQLFPGRLKDVTSSQPRGHHSGGPYAPADFNNLELFRMLPPAHRPLHISQINWSRIAVHPQTTDLGQVRYLDIIPPTDDCPQLLQRCRSLRNVQVTSITRPGCFDWAVRERRDLESLGLELVIKTPTRFTTTSTTNTTTQYPNPVDILGHPLPVPASTASPPQPAHLTHGLVPIDRFVMSVCTLPSQDLDDVVFAFSQTLQNLRIDDVRGPDGANTIHIGRDWVELPVLNCLEFTAQRHSLVLDPSLYAQSPLLKMVKILDETFHYRCEDIVPSLSSQLPELWSIYLKGWSALTFNPTILESTNKLVMLKLTMKRTNGHCSIPSLDELYGSYGLGLEGAHGGDEGGGVIGNGGSPSSGAAILPSIVRPRWTWDWDLPNLTDLDLTSEFAYLFQFKMLRGCPALETLRLLTSTIDQTHARTLSESDLFVHTTNEEGSQQPERIVVPFLGKLYMNGRWIIEDPQVLSQFISKMFPKLHRLTARGWVGNGATVGSMVKAIRAAEGRVWLAKTDLVGPMEKEGEELGVYPRSKENRKGPKTLNTRLLCSNGEYVLRKDQ</sequence>
<reference evidence="2" key="1">
    <citation type="journal article" date="2020" name="Fungal Divers.">
        <title>Resolving the Mortierellaceae phylogeny through synthesis of multi-gene phylogenetics and phylogenomics.</title>
        <authorList>
            <person name="Vandepol N."/>
            <person name="Liber J."/>
            <person name="Desiro A."/>
            <person name="Na H."/>
            <person name="Kennedy M."/>
            <person name="Barry K."/>
            <person name="Grigoriev I.V."/>
            <person name="Miller A.N."/>
            <person name="O'Donnell K."/>
            <person name="Stajich J.E."/>
            <person name="Bonito G."/>
        </authorList>
    </citation>
    <scope>NUCLEOTIDE SEQUENCE</scope>
    <source>
        <strain evidence="2">NRRL 28262</strain>
    </source>
</reference>
<protein>
    <submittedName>
        <fullName evidence="2">Uncharacterized protein</fullName>
    </submittedName>
</protein>
<name>A0AAD4DG17_9FUNG</name>
<comment type="caution">
    <text evidence="2">The sequence shown here is derived from an EMBL/GenBank/DDBJ whole genome shotgun (WGS) entry which is preliminary data.</text>
</comment>
<dbReference type="EMBL" id="JAAAIL010000328">
    <property type="protein sequence ID" value="KAG0276879.1"/>
    <property type="molecule type" value="Genomic_DNA"/>
</dbReference>
<evidence type="ECO:0000313" key="3">
    <source>
        <dbReference type="Proteomes" id="UP001194580"/>
    </source>
</evidence>
<dbReference type="AlphaFoldDB" id="A0AAD4DG17"/>
<proteinExistence type="predicted"/>
<evidence type="ECO:0000313" key="2">
    <source>
        <dbReference type="EMBL" id="KAG0276879.1"/>
    </source>
</evidence>
<dbReference type="SUPFAM" id="SSF52047">
    <property type="entry name" value="RNI-like"/>
    <property type="match status" value="1"/>
</dbReference>
<feature type="compositionally biased region" description="Low complexity" evidence="1">
    <location>
        <begin position="83"/>
        <end position="99"/>
    </location>
</feature>
<evidence type="ECO:0000256" key="1">
    <source>
        <dbReference type="SAM" id="MobiDB-lite"/>
    </source>
</evidence>
<feature type="region of interest" description="Disordered" evidence="1">
    <location>
        <begin position="79"/>
        <end position="99"/>
    </location>
</feature>
<keyword evidence="3" id="KW-1185">Reference proteome</keyword>
<organism evidence="2 3">
    <name type="scientific">Linnemannia exigua</name>
    <dbReference type="NCBI Taxonomy" id="604196"/>
    <lineage>
        <taxon>Eukaryota</taxon>
        <taxon>Fungi</taxon>
        <taxon>Fungi incertae sedis</taxon>
        <taxon>Mucoromycota</taxon>
        <taxon>Mortierellomycotina</taxon>
        <taxon>Mortierellomycetes</taxon>
        <taxon>Mortierellales</taxon>
        <taxon>Mortierellaceae</taxon>
        <taxon>Linnemannia</taxon>
    </lineage>
</organism>
<dbReference type="Proteomes" id="UP001194580">
    <property type="component" value="Unassembled WGS sequence"/>
</dbReference>
<accession>A0AAD4DG17</accession>